<dbReference type="Gene3D" id="3.30.1370.110">
    <property type="match status" value="1"/>
</dbReference>
<protein>
    <submittedName>
        <fullName evidence="3">Smr/MutS family protein</fullName>
    </submittedName>
</protein>
<evidence type="ECO:0000256" key="1">
    <source>
        <dbReference type="SAM" id="MobiDB-lite"/>
    </source>
</evidence>
<dbReference type="PANTHER" id="PTHR35562:SF2">
    <property type="entry name" value="DNA ENDONUCLEASE SMRA-RELATED"/>
    <property type="match status" value="1"/>
</dbReference>
<feature type="region of interest" description="Disordered" evidence="1">
    <location>
        <begin position="85"/>
        <end position="128"/>
    </location>
</feature>
<organism evidence="3 4">
    <name type="scientific">Parasphingopyxis marina</name>
    <dbReference type="NCBI Taxonomy" id="2761622"/>
    <lineage>
        <taxon>Bacteria</taxon>
        <taxon>Pseudomonadati</taxon>
        <taxon>Pseudomonadota</taxon>
        <taxon>Alphaproteobacteria</taxon>
        <taxon>Sphingomonadales</taxon>
        <taxon>Sphingomonadaceae</taxon>
        <taxon>Parasphingopyxis</taxon>
    </lineage>
</organism>
<dbReference type="EMBL" id="JACJVJ010000001">
    <property type="protein sequence ID" value="MBC2777542.1"/>
    <property type="molecule type" value="Genomic_DNA"/>
</dbReference>
<dbReference type="InterPro" id="IPR002625">
    <property type="entry name" value="Smr_dom"/>
</dbReference>
<dbReference type="PANTHER" id="PTHR35562">
    <property type="entry name" value="DNA ENDONUCLEASE SMRA-RELATED"/>
    <property type="match status" value="1"/>
</dbReference>
<sequence length="292" mass="32064">MAARPSRRRARDHAGQPAVYLLRRIHRAGAVRFDGPLCDGPCDGRRRSRLCALGRADFPRCRARYRRRPVGCAGHRRRDTGFQPFRHLLGRGRGGAPDRGRHGEPGQGAYPHSQRFGRTAAPQPVSRGSLSDAEAALWAKVVESVEPLDRTPLERSNAPARPITQLRPPRLPERKSAPGPGTTLDASWDRKLTRGKAEPDFTIDLHGHSLTRAYDRLDRALEQAIASHARVVLLITGHAPKGEGPVTRGKIRAAVGDWLASSRHAGNIAAVRGAHPRHGGRGALYIVLRRRS</sequence>
<gene>
    <name evidence="3" type="ORF">H6P80_07895</name>
</gene>
<feature type="domain" description="Smr" evidence="2">
    <location>
        <begin position="203"/>
        <end position="289"/>
    </location>
</feature>
<name>A0A842HX55_9SPHN</name>
<proteinExistence type="predicted"/>
<dbReference type="AlphaFoldDB" id="A0A842HX55"/>
<accession>A0A842HX55</accession>
<evidence type="ECO:0000313" key="4">
    <source>
        <dbReference type="Proteomes" id="UP000564378"/>
    </source>
</evidence>
<feature type="region of interest" description="Disordered" evidence="1">
    <location>
        <begin position="150"/>
        <end position="191"/>
    </location>
</feature>
<dbReference type="PROSITE" id="PS50828">
    <property type="entry name" value="SMR"/>
    <property type="match status" value="1"/>
</dbReference>
<dbReference type="SUPFAM" id="SSF160443">
    <property type="entry name" value="SMR domain-like"/>
    <property type="match status" value="1"/>
</dbReference>
<dbReference type="Proteomes" id="UP000564378">
    <property type="component" value="Unassembled WGS sequence"/>
</dbReference>
<comment type="caution">
    <text evidence="3">The sequence shown here is derived from an EMBL/GenBank/DDBJ whole genome shotgun (WGS) entry which is preliminary data.</text>
</comment>
<evidence type="ECO:0000313" key="3">
    <source>
        <dbReference type="EMBL" id="MBC2777542.1"/>
    </source>
</evidence>
<dbReference type="Pfam" id="PF01713">
    <property type="entry name" value="Smr"/>
    <property type="match status" value="1"/>
</dbReference>
<reference evidence="3 4" key="1">
    <citation type="submission" date="2020-08" db="EMBL/GenBank/DDBJ databases">
        <title>Draft genome sequence of Parasphingopyxis sp. GrpM-11.</title>
        <authorList>
            <person name="Oh J."/>
            <person name="Roh D.-H."/>
        </authorList>
    </citation>
    <scope>NUCLEOTIDE SEQUENCE [LARGE SCALE GENOMIC DNA]</scope>
    <source>
        <strain evidence="3 4">GrpM-11</strain>
    </source>
</reference>
<keyword evidence="4" id="KW-1185">Reference proteome</keyword>
<evidence type="ECO:0000259" key="2">
    <source>
        <dbReference type="PROSITE" id="PS50828"/>
    </source>
</evidence>
<dbReference type="InterPro" id="IPR036063">
    <property type="entry name" value="Smr_dom_sf"/>
</dbReference>